<dbReference type="GO" id="GO:0003863">
    <property type="term" value="F:branched-chain 2-oxo acid dehydrogenase activity"/>
    <property type="evidence" value="ECO:0007669"/>
    <property type="project" value="UniProtKB-EC"/>
</dbReference>
<dbReference type="Pfam" id="PF00676">
    <property type="entry name" value="E1_dh"/>
    <property type="match status" value="1"/>
</dbReference>
<dbReference type="Gene3D" id="3.40.50.970">
    <property type="match status" value="1"/>
</dbReference>
<name>A0A7G7MQA1_9PSEU</name>
<gene>
    <name evidence="7" type="ORF">H6H00_14445</name>
</gene>
<organism evidence="7 8">
    <name type="scientific">Pseudonocardia petroleophila</name>
    <dbReference type="NCBI Taxonomy" id="37331"/>
    <lineage>
        <taxon>Bacteria</taxon>
        <taxon>Bacillati</taxon>
        <taxon>Actinomycetota</taxon>
        <taxon>Actinomycetes</taxon>
        <taxon>Pseudonocardiales</taxon>
        <taxon>Pseudonocardiaceae</taxon>
        <taxon>Pseudonocardia</taxon>
    </lineage>
</organism>
<keyword evidence="2 4" id="KW-0560">Oxidoreductase</keyword>
<evidence type="ECO:0000256" key="3">
    <source>
        <dbReference type="ARBA" id="ARBA00023052"/>
    </source>
</evidence>
<dbReference type="RefSeq" id="WP_185721761.1">
    <property type="nucleotide sequence ID" value="NZ_BAAAWI010000001.1"/>
</dbReference>
<comment type="cofactor">
    <cofactor evidence="1 4">
        <name>thiamine diphosphate</name>
        <dbReference type="ChEBI" id="CHEBI:58937"/>
    </cofactor>
</comment>
<evidence type="ECO:0000256" key="4">
    <source>
        <dbReference type="RuleBase" id="RU365014"/>
    </source>
</evidence>
<feature type="domain" description="Dehydrogenase E1 component" evidence="6">
    <location>
        <begin position="46"/>
        <end position="332"/>
    </location>
</feature>
<keyword evidence="7" id="KW-0670">Pyruvate</keyword>
<dbReference type="InterPro" id="IPR001017">
    <property type="entry name" value="DH_E1"/>
</dbReference>
<dbReference type="Proteomes" id="UP000515728">
    <property type="component" value="Chromosome"/>
</dbReference>
<accession>A0A7G7MQA1</accession>
<evidence type="ECO:0000313" key="7">
    <source>
        <dbReference type="EMBL" id="QNG54962.1"/>
    </source>
</evidence>
<proteinExistence type="inferred from homology"/>
<dbReference type="InterPro" id="IPR029061">
    <property type="entry name" value="THDP-binding"/>
</dbReference>
<keyword evidence="3 4" id="KW-0786">Thiamine pyrophosphate</keyword>
<dbReference type="CDD" id="cd02000">
    <property type="entry name" value="TPP_E1_PDC_ADC_BCADC"/>
    <property type="match status" value="1"/>
</dbReference>
<evidence type="ECO:0000259" key="6">
    <source>
        <dbReference type="Pfam" id="PF00676"/>
    </source>
</evidence>
<evidence type="ECO:0000256" key="2">
    <source>
        <dbReference type="ARBA" id="ARBA00023002"/>
    </source>
</evidence>
<dbReference type="AlphaFoldDB" id="A0A7G7MQA1"/>
<evidence type="ECO:0000256" key="1">
    <source>
        <dbReference type="ARBA" id="ARBA00001964"/>
    </source>
</evidence>
<keyword evidence="8" id="KW-1185">Reference proteome</keyword>
<protein>
    <recommendedName>
        <fullName evidence="4">2-oxoisovalerate dehydrogenase subunit alpha</fullName>
        <ecNumber evidence="4">1.2.4.4</ecNumber>
    </recommendedName>
    <alternativeName>
        <fullName evidence="4">Branched-chain alpha-keto acid dehydrogenase E1 component alpha chain</fullName>
    </alternativeName>
</protein>
<comment type="catalytic activity">
    <reaction evidence="4">
        <text>N(6)-[(R)-lipoyl]-L-lysyl-[protein] + 3-methyl-2-oxobutanoate + H(+) = N(6)-[(R)-S(8)-2-methylpropanoyldihydrolipoyl]-L-lysyl-[protein] + CO2</text>
        <dbReference type="Rhea" id="RHEA:13457"/>
        <dbReference type="Rhea" id="RHEA-COMP:10474"/>
        <dbReference type="Rhea" id="RHEA-COMP:10497"/>
        <dbReference type="ChEBI" id="CHEBI:11851"/>
        <dbReference type="ChEBI" id="CHEBI:15378"/>
        <dbReference type="ChEBI" id="CHEBI:16526"/>
        <dbReference type="ChEBI" id="CHEBI:83099"/>
        <dbReference type="ChEBI" id="CHEBI:83142"/>
        <dbReference type="EC" id="1.2.4.4"/>
    </reaction>
</comment>
<dbReference type="EMBL" id="CP060131">
    <property type="protein sequence ID" value="QNG54962.1"/>
    <property type="molecule type" value="Genomic_DNA"/>
</dbReference>
<comment type="function">
    <text evidence="4">The branched-chain alpha-keto dehydrogenase complex catalyzes the overall conversion of alpha-keto acids to acyl-CoA and CO(2). It contains multiple copies of three enzymatic components: branched-chain alpha-keto acid decarboxylase (E1), lipoamide acyltransferase (E2) and lipoamide dehydrogenase (E3).</text>
</comment>
<dbReference type="KEGG" id="ppel:H6H00_14445"/>
<sequence length="363" mass="39292">MSGFAPQFRPEQGEATPWTVLRPDGGLEPDRAATMTDEQLREACELMLFSRAFDEKGFSLQRQGRFGTFSPVRGQEASVVGAAFALDPARDWVVPQYRELPALLRQGLPLEQFMLTFLGDPRGGAAPEGVNVLPIQIGLAAQLPQAVGLAWGHALQGRDSVVAVFCGDGASSEGDFHEACNLAGTLRAPVVFVVQNNGWAISTPRARQSAAATLAGRAPGYGIPGALVDGNDLLAVHQVVADAVARARAGEGPTLVETLTYRLGDHNTADDASRYQPAEELEAWAPRDPISRVLTHLRTRELWDDAHDTAVRERIAARIDEAVRTVEAMEPPGVEHLFEHVTETLSSRLQGQRAELQAQVRTR</sequence>
<dbReference type="PANTHER" id="PTHR43380">
    <property type="entry name" value="2-OXOISOVALERATE DEHYDROGENASE SUBUNIT ALPHA, MITOCHONDRIAL"/>
    <property type="match status" value="1"/>
</dbReference>
<dbReference type="EC" id="1.2.4.4" evidence="4"/>
<dbReference type="GO" id="GO:0000287">
    <property type="term" value="F:magnesium ion binding"/>
    <property type="evidence" value="ECO:0007669"/>
    <property type="project" value="UniProtKB-ARBA"/>
</dbReference>
<evidence type="ECO:0000313" key="8">
    <source>
        <dbReference type="Proteomes" id="UP000515728"/>
    </source>
</evidence>
<feature type="region of interest" description="Disordered" evidence="5">
    <location>
        <begin position="1"/>
        <end position="26"/>
    </location>
</feature>
<dbReference type="SUPFAM" id="SSF52518">
    <property type="entry name" value="Thiamin diphosphate-binding fold (THDP-binding)"/>
    <property type="match status" value="1"/>
</dbReference>
<dbReference type="PANTHER" id="PTHR43380:SF1">
    <property type="entry name" value="2-OXOISOVALERATE DEHYDROGENASE SUBUNIT ALPHA, MITOCHONDRIAL"/>
    <property type="match status" value="1"/>
</dbReference>
<comment type="similarity">
    <text evidence="4">Belongs to the BCKDHA family.</text>
</comment>
<dbReference type="GO" id="GO:0009083">
    <property type="term" value="P:branched-chain amino acid catabolic process"/>
    <property type="evidence" value="ECO:0007669"/>
    <property type="project" value="TreeGrafter"/>
</dbReference>
<reference evidence="7 8" key="1">
    <citation type="submission" date="2020-08" db="EMBL/GenBank/DDBJ databases">
        <authorList>
            <person name="Mo P."/>
        </authorList>
    </citation>
    <scope>NUCLEOTIDE SEQUENCE [LARGE SCALE GENOMIC DNA]</scope>
    <source>
        <strain evidence="7 8">CGMCC 4.1532</strain>
    </source>
</reference>
<evidence type="ECO:0000256" key="5">
    <source>
        <dbReference type="SAM" id="MobiDB-lite"/>
    </source>
</evidence>
<dbReference type="InterPro" id="IPR050771">
    <property type="entry name" value="Alpha-ketoacid_DH_E1_comp"/>
</dbReference>